<accession>A0ABU8WJA5</accession>
<reference evidence="5 6" key="1">
    <citation type="submission" date="2024-03" db="EMBL/GenBank/DDBJ databases">
        <title>Novel species of the genus Variovorax.</title>
        <authorList>
            <person name="Liu Q."/>
            <person name="Xin Y.-H."/>
        </authorList>
    </citation>
    <scope>NUCLEOTIDE SEQUENCE [LARGE SCALE GENOMIC DNA]</scope>
    <source>
        <strain evidence="5 6">KACC 18900</strain>
    </source>
</reference>
<dbReference type="PANTHER" id="PTHR30154:SF17">
    <property type="entry name" value="DNA-BINDING TRANSCRIPTIONAL ACTIVATOR DECR"/>
    <property type="match status" value="1"/>
</dbReference>
<dbReference type="SUPFAM" id="SSF46785">
    <property type="entry name" value="Winged helix' DNA-binding domain"/>
    <property type="match status" value="1"/>
</dbReference>
<comment type="caution">
    <text evidence="5">The sequence shown here is derived from an EMBL/GenBank/DDBJ whole genome shotgun (WGS) entry which is preliminary data.</text>
</comment>
<evidence type="ECO:0000313" key="5">
    <source>
        <dbReference type="EMBL" id="MEJ8846980.1"/>
    </source>
</evidence>
<dbReference type="Gene3D" id="1.10.10.10">
    <property type="entry name" value="Winged helix-like DNA-binding domain superfamily/Winged helix DNA-binding domain"/>
    <property type="match status" value="1"/>
</dbReference>
<proteinExistence type="predicted"/>
<gene>
    <name evidence="5" type="ORF">WKW82_09985</name>
</gene>
<evidence type="ECO:0000256" key="3">
    <source>
        <dbReference type="ARBA" id="ARBA00023163"/>
    </source>
</evidence>
<dbReference type="InterPro" id="IPR000485">
    <property type="entry name" value="AsnC-type_HTH_dom"/>
</dbReference>
<protein>
    <submittedName>
        <fullName evidence="5">Lrp/AsnC family transcriptional regulator</fullName>
    </submittedName>
</protein>
<dbReference type="SUPFAM" id="SSF54909">
    <property type="entry name" value="Dimeric alpha+beta barrel"/>
    <property type="match status" value="1"/>
</dbReference>
<dbReference type="PANTHER" id="PTHR30154">
    <property type="entry name" value="LEUCINE-RESPONSIVE REGULATORY PROTEIN"/>
    <property type="match status" value="1"/>
</dbReference>
<dbReference type="InterPro" id="IPR019887">
    <property type="entry name" value="Tscrpt_reg_AsnC/Lrp_C"/>
</dbReference>
<sequence length="152" mass="17089">MDKSDRKILEALQEDASIPLAELADRVGLTATPCWRRVQRLEEKGWISKRVALLNPMHLNLGVTVFVSIRTNSHDMKWLAAFHGLVSAIPEVVDFYRLAGQADYLLRVVVPDIAAYDRVYKRLISGSELADVTSSFAMEKIKSTTKLPLDYA</sequence>
<evidence type="ECO:0000259" key="4">
    <source>
        <dbReference type="PROSITE" id="PS50956"/>
    </source>
</evidence>
<dbReference type="InterPro" id="IPR036388">
    <property type="entry name" value="WH-like_DNA-bd_sf"/>
</dbReference>
<dbReference type="InterPro" id="IPR019885">
    <property type="entry name" value="Tscrpt_reg_HTH_AsnC-type_CS"/>
</dbReference>
<dbReference type="CDD" id="cd00090">
    <property type="entry name" value="HTH_ARSR"/>
    <property type="match status" value="1"/>
</dbReference>
<dbReference type="PROSITE" id="PS00519">
    <property type="entry name" value="HTH_ASNC_1"/>
    <property type="match status" value="1"/>
</dbReference>
<keyword evidence="1" id="KW-0805">Transcription regulation</keyword>
<dbReference type="InterPro" id="IPR036390">
    <property type="entry name" value="WH_DNA-bd_sf"/>
</dbReference>
<evidence type="ECO:0000256" key="1">
    <source>
        <dbReference type="ARBA" id="ARBA00023015"/>
    </source>
</evidence>
<dbReference type="PROSITE" id="PS50956">
    <property type="entry name" value="HTH_ASNC_2"/>
    <property type="match status" value="1"/>
</dbReference>
<organism evidence="5 6">
    <name type="scientific">Variovorax rhizosphaerae</name>
    <dbReference type="NCBI Taxonomy" id="1836200"/>
    <lineage>
        <taxon>Bacteria</taxon>
        <taxon>Pseudomonadati</taxon>
        <taxon>Pseudomonadota</taxon>
        <taxon>Betaproteobacteria</taxon>
        <taxon>Burkholderiales</taxon>
        <taxon>Comamonadaceae</taxon>
        <taxon>Variovorax</taxon>
    </lineage>
</organism>
<keyword evidence="2" id="KW-0238">DNA-binding</keyword>
<dbReference type="PRINTS" id="PR00033">
    <property type="entry name" value="HTHASNC"/>
</dbReference>
<dbReference type="EMBL" id="JBBKZT010000004">
    <property type="protein sequence ID" value="MEJ8846980.1"/>
    <property type="molecule type" value="Genomic_DNA"/>
</dbReference>
<dbReference type="Pfam" id="PF13412">
    <property type="entry name" value="HTH_24"/>
    <property type="match status" value="1"/>
</dbReference>
<name>A0ABU8WJA5_9BURK</name>
<evidence type="ECO:0000256" key="2">
    <source>
        <dbReference type="ARBA" id="ARBA00023125"/>
    </source>
</evidence>
<dbReference type="Pfam" id="PF01037">
    <property type="entry name" value="AsnC_trans_reg"/>
    <property type="match status" value="1"/>
</dbReference>
<dbReference type="InterPro" id="IPR011991">
    <property type="entry name" value="ArsR-like_HTH"/>
</dbReference>
<dbReference type="RefSeq" id="WP_340342130.1">
    <property type="nucleotide sequence ID" value="NZ_JBBKZT010000004.1"/>
</dbReference>
<evidence type="ECO:0000313" key="6">
    <source>
        <dbReference type="Proteomes" id="UP001385892"/>
    </source>
</evidence>
<dbReference type="Gene3D" id="3.30.70.920">
    <property type="match status" value="1"/>
</dbReference>
<dbReference type="InterPro" id="IPR011008">
    <property type="entry name" value="Dimeric_a/b-barrel"/>
</dbReference>
<dbReference type="InterPro" id="IPR019888">
    <property type="entry name" value="Tscrpt_reg_AsnC-like"/>
</dbReference>
<dbReference type="SMART" id="SM00344">
    <property type="entry name" value="HTH_ASNC"/>
    <property type="match status" value="1"/>
</dbReference>
<feature type="domain" description="HTH asnC-type" evidence="4">
    <location>
        <begin position="1"/>
        <end position="62"/>
    </location>
</feature>
<dbReference type="Proteomes" id="UP001385892">
    <property type="component" value="Unassembled WGS sequence"/>
</dbReference>
<keyword evidence="6" id="KW-1185">Reference proteome</keyword>
<keyword evidence="3" id="KW-0804">Transcription</keyword>